<protein>
    <submittedName>
        <fullName evidence="2">Uncharacterized protein</fullName>
    </submittedName>
</protein>
<dbReference type="Proteomes" id="UP000184383">
    <property type="component" value="Unassembled WGS sequence"/>
</dbReference>
<dbReference type="OrthoDB" id="4357148at2759"/>
<dbReference type="GeneID" id="63749613"/>
<dbReference type="VEuPathDB" id="FungiDB:ASPWEDRAFT_33356"/>
<feature type="compositionally biased region" description="Acidic residues" evidence="1">
    <location>
        <begin position="60"/>
        <end position="70"/>
    </location>
</feature>
<name>A0A1L9RYJ1_ASPWE</name>
<dbReference type="AlphaFoldDB" id="A0A1L9RYJ1"/>
<sequence>MSNRPEREDQDLYDPSIGDNVVDDSYAHETNPAVRYQVPVQKDEDEYDDPMQPGYADTWDQLDWDEEEAINESAVLGGDSLRHAKPQTANKYNEGPSEDDLPIKYD</sequence>
<keyword evidence="3" id="KW-1185">Reference proteome</keyword>
<gene>
    <name evidence="2" type="ORF">ASPWEDRAFT_33356</name>
</gene>
<organism evidence="2 3">
    <name type="scientific">Aspergillus wentii DTO 134E9</name>
    <dbReference type="NCBI Taxonomy" id="1073089"/>
    <lineage>
        <taxon>Eukaryota</taxon>
        <taxon>Fungi</taxon>
        <taxon>Dikarya</taxon>
        <taxon>Ascomycota</taxon>
        <taxon>Pezizomycotina</taxon>
        <taxon>Eurotiomycetes</taxon>
        <taxon>Eurotiomycetidae</taxon>
        <taxon>Eurotiales</taxon>
        <taxon>Aspergillaceae</taxon>
        <taxon>Aspergillus</taxon>
        <taxon>Aspergillus subgen. Cremei</taxon>
    </lineage>
</organism>
<evidence type="ECO:0000313" key="2">
    <source>
        <dbReference type="EMBL" id="OJJ40011.1"/>
    </source>
</evidence>
<reference evidence="3" key="1">
    <citation type="journal article" date="2017" name="Genome Biol.">
        <title>Comparative genomics reveals high biological diversity and specific adaptations in the industrially and medically important fungal genus Aspergillus.</title>
        <authorList>
            <person name="de Vries R.P."/>
            <person name="Riley R."/>
            <person name="Wiebenga A."/>
            <person name="Aguilar-Osorio G."/>
            <person name="Amillis S."/>
            <person name="Uchima C.A."/>
            <person name="Anderluh G."/>
            <person name="Asadollahi M."/>
            <person name="Askin M."/>
            <person name="Barry K."/>
            <person name="Battaglia E."/>
            <person name="Bayram O."/>
            <person name="Benocci T."/>
            <person name="Braus-Stromeyer S.A."/>
            <person name="Caldana C."/>
            <person name="Canovas D."/>
            <person name="Cerqueira G.C."/>
            <person name="Chen F."/>
            <person name="Chen W."/>
            <person name="Choi C."/>
            <person name="Clum A."/>
            <person name="Dos Santos R.A."/>
            <person name="Damasio A.R."/>
            <person name="Diallinas G."/>
            <person name="Emri T."/>
            <person name="Fekete E."/>
            <person name="Flipphi M."/>
            <person name="Freyberg S."/>
            <person name="Gallo A."/>
            <person name="Gournas C."/>
            <person name="Habgood R."/>
            <person name="Hainaut M."/>
            <person name="Harispe M.L."/>
            <person name="Henrissat B."/>
            <person name="Hilden K.S."/>
            <person name="Hope R."/>
            <person name="Hossain A."/>
            <person name="Karabika E."/>
            <person name="Karaffa L."/>
            <person name="Karanyi Z."/>
            <person name="Krasevec N."/>
            <person name="Kuo A."/>
            <person name="Kusch H."/>
            <person name="LaButti K."/>
            <person name="Lagendijk E.L."/>
            <person name="Lapidus A."/>
            <person name="Levasseur A."/>
            <person name="Lindquist E."/>
            <person name="Lipzen A."/>
            <person name="Logrieco A.F."/>
            <person name="MacCabe A."/>
            <person name="Maekelae M.R."/>
            <person name="Malavazi I."/>
            <person name="Melin P."/>
            <person name="Meyer V."/>
            <person name="Mielnichuk N."/>
            <person name="Miskei M."/>
            <person name="Molnar A.P."/>
            <person name="Mule G."/>
            <person name="Ngan C.Y."/>
            <person name="Orejas M."/>
            <person name="Orosz E."/>
            <person name="Ouedraogo J.P."/>
            <person name="Overkamp K.M."/>
            <person name="Park H.-S."/>
            <person name="Perrone G."/>
            <person name="Piumi F."/>
            <person name="Punt P.J."/>
            <person name="Ram A.F."/>
            <person name="Ramon A."/>
            <person name="Rauscher S."/>
            <person name="Record E."/>
            <person name="Riano-Pachon D.M."/>
            <person name="Robert V."/>
            <person name="Roehrig J."/>
            <person name="Ruller R."/>
            <person name="Salamov A."/>
            <person name="Salih N.S."/>
            <person name="Samson R.A."/>
            <person name="Sandor E."/>
            <person name="Sanguinetti M."/>
            <person name="Schuetze T."/>
            <person name="Sepcic K."/>
            <person name="Shelest E."/>
            <person name="Sherlock G."/>
            <person name="Sophianopoulou V."/>
            <person name="Squina F.M."/>
            <person name="Sun H."/>
            <person name="Susca A."/>
            <person name="Todd R.B."/>
            <person name="Tsang A."/>
            <person name="Unkles S.E."/>
            <person name="van de Wiele N."/>
            <person name="van Rossen-Uffink D."/>
            <person name="Oliveira J.V."/>
            <person name="Vesth T.C."/>
            <person name="Visser J."/>
            <person name="Yu J.-H."/>
            <person name="Zhou M."/>
            <person name="Andersen M.R."/>
            <person name="Archer D.B."/>
            <person name="Baker S.E."/>
            <person name="Benoit I."/>
            <person name="Brakhage A.A."/>
            <person name="Braus G.H."/>
            <person name="Fischer R."/>
            <person name="Frisvad J.C."/>
            <person name="Goldman G.H."/>
            <person name="Houbraken J."/>
            <person name="Oakley B."/>
            <person name="Pocsi I."/>
            <person name="Scazzocchio C."/>
            <person name="Seiboth B."/>
            <person name="vanKuyk P.A."/>
            <person name="Wortman J."/>
            <person name="Dyer P.S."/>
            <person name="Grigoriev I.V."/>
        </authorList>
    </citation>
    <scope>NUCLEOTIDE SEQUENCE [LARGE SCALE GENOMIC DNA]</scope>
    <source>
        <strain evidence="3">DTO 134E9</strain>
    </source>
</reference>
<dbReference type="RefSeq" id="XP_040693687.1">
    <property type="nucleotide sequence ID" value="XM_040833765.1"/>
</dbReference>
<evidence type="ECO:0000256" key="1">
    <source>
        <dbReference type="SAM" id="MobiDB-lite"/>
    </source>
</evidence>
<dbReference type="EMBL" id="KV878209">
    <property type="protein sequence ID" value="OJJ40011.1"/>
    <property type="molecule type" value="Genomic_DNA"/>
</dbReference>
<feature type="region of interest" description="Disordered" evidence="1">
    <location>
        <begin position="1"/>
        <end position="106"/>
    </location>
</feature>
<evidence type="ECO:0000313" key="3">
    <source>
        <dbReference type="Proteomes" id="UP000184383"/>
    </source>
</evidence>
<proteinExistence type="predicted"/>
<accession>A0A1L9RYJ1</accession>